<reference evidence="1 3" key="2">
    <citation type="journal article" date="2014" name="BMC Genomics">
        <title>An improved genome release (version Mt4.0) for the model legume Medicago truncatula.</title>
        <authorList>
            <person name="Tang H."/>
            <person name="Krishnakumar V."/>
            <person name="Bidwell S."/>
            <person name="Rosen B."/>
            <person name="Chan A."/>
            <person name="Zhou S."/>
            <person name="Gentzbittel L."/>
            <person name="Childs K.L."/>
            <person name="Yandell M."/>
            <person name="Gundlach H."/>
            <person name="Mayer K.F."/>
            <person name="Schwartz D.C."/>
            <person name="Town C.D."/>
        </authorList>
    </citation>
    <scope>GENOME REANNOTATION</scope>
    <source>
        <strain evidence="2 3">cv. Jemalong A17</strain>
    </source>
</reference>
<evidence type="ECO:0000313" key="1">
    <source>
        <dbReference type="EMBL" id="AET02304.1"/>
    </source>
</evidence>
<reference evidence="2" key="3">
    <citation type="submission" date="2015-04" db="UniProtKB">
        <authorList>
            <consortium name="EnsemblPlants"/>
        </authorList>
    </citation>
    <scope>IDENTIFICATION</scope>
    <source>
        <strain evidence="2">cv. Jemalong A17</strain>
    </source>
</reference>
<gene>
    <name evidence="1" type="ordered locus">MTR_8g038830</name>
</gene>
<evidence type="ECO:0000313" key="3">
    <source>
        <dbReference type="Proteomes" id="UP000002051"/>
    </source>
</evidence>
<organism evidence="1 3">
    <name type="scientific">Medicago truncatula</name>
    <name type="common">Barrel medic</name>
    <name type="synonym">Medicago tribuloides</name>
    <dbReference type="NCBI Taxonomy" id="3880"/>
    <lineage>
        <taxon>Eukaryota</taxon>
        <taxon>Viridiplantae</taxon>
        <taxon>Streptophyta</taxon>
        <taxon>Embryophyta</taxon>
        <taxon>Tracheophyta</taxon>
        <taxon>Spermatophyta</taxon>
        <taxon>Magnoliopsida</taxon>
        <taxon>eudicotyledons</taxon>
        <taxon>Gunneridae</taxon>
        <taxon>Pentapetalae</taxon>
        <taxon>rosids</taxon>
        <taxon>fabids</taxon>
        <taxon>Fabales</taxon>
        <taxon>Fabaceae</taxon>
        <taxon>Papilionoideae</taxon>
        <taxon>50 kb inversion clade</taxon>
        <taxon>NPAAA clade</taxon>
        <taxon>Hologalegina</taxon>
        <taxon>IRL clade</taxon>
        <taxon>Trifolieae</taxon>
        <taxon>Medicago</taxon>
    </lineage>
</organism>
<keyword evidence="3" id="KW-1185">Reference proteome</keyword>
<sequence length="114" mass="13169">MYITKTVENLNLETPPLCEKWTIFRFCFRCQPFERNEHPRLYYGANLNLKFEPSDLKSIVIICYNMKQHENITTVKPGPFELDDDLTTGGLPTFVDVGNSFGVPNIVEIPQIRS</sequence>
<protein>
    <submittedName>
        <fullName evidence="1 2">Uncharacterized protein</fullName>
    </submittedName>
</protein>
<reference evidence="1 3" key="1">
    <citation type="journal article" date="2011" name="Nature">
        <title>The Medicago genome provides insight into the evolution of rhizobial symbioses.</title>
        <authorList>
            <person name="Young N.D."/>
            <person name="Debelle F."/>
            <person name="Oldroyd G.E."/>
            <person name="Geurts R."/>
            <person name="Cannon S.B."/>
            <person name="Udvardi M.K."/>
            <person name="Benedito V.A."/>
            <person name="Mayer K.F."/>
            <person name="Gouzy J."/>
            <person name="Schoof H."/>
            <person name="Van de Peer Y."/>
            <person name="Proost S."/>
            <person name="Cook D.R."/>
            <person name="Meyers B.C."/>
            <person name="Spannagl M."/>
            <person name="Cheung F."/>
            <person name="De Mita S."/>
            <person name="Krishnakumar V."/>
            <person name="Gundlach H."/>
            <person name="Zhou S."/>
            <person name="Mudge J."/>
            <person name="Bharti A.K."/>
            <person name="Murray J.D."/>
            <person name="Naoumkina M.A."/>
            <person name="Rosen B."/>
            <person name="Silverstein K.A."/>
            <person name="Tang H."/>
            <person name="Rombauts S."/>
            <person name="Zhao P.X."/>
            <person name="Zhou P."/>
            <person name="Barbe V."/>
            <person name="Bardou P."/>
            <person name="Bechner M."/>
            <person name="Bellec A."/>
            <person name="Berger A."/>
            <person name="Berges H."/>
            <person name="Bidwell S."/>
            <person name="Bisseling T."/>
            <person name="Choisne N."/>
            <person name="Couloux A."/>
            <person name="Denny R."/>
            <person name="Deshpande S."/>
            <person name="Dai X."/>
            <person name="Doyle J.J."/>
            <person name="Dudez A.M."/>
            <person name="Farmer A.D."/>
            <person name="Fouteau S."/>
            <person name="Franken C."/>
            <person name="Gibelin C."/>
            <person name="Gish J."/>
            <person name="Goldstein S."/>
            <person name="Gonzalez A.J."/>
            <person name="Green P.J."/>
            <person name="Hallab A."/>
            <person name="Hartog M."/>
            <person name="Hua A."/>
            <person name="Humphray S.J."/>
            <person name="Jeong D.H."/>
            <person name="Jing Y."/>
            <person name="Jocker A."/>
            <person name="Kenton S.M."/>
            <person name="Kim D.J."/>
            <person name="Klee K."/>
            <person name="Lai H."/>
            <person name="Lang C."/>
            <person name="Lin S."/>
            <person name="Macmil S.L."/>
            <person name="Magdelenat G."/>
            <person name="Matthews L."/>
            <person name="McCorrison J."/>
            <person name="Monaghan E.L."/>
            <person name="Mun J.H."/>
            <person name="Najar F.Z."/>
            <person name="Nicholson C."/>
            <person name="Noirot C."/>
            <person name="O'Bleness M."/>
            <person name="Paule C.R."/>
            <person name="Poulain J."/>
            <person name="Prion F."/>
            <person name="Qin B."/>
            <person name="Qu C."/>
            <person name="Retzel E.F."/>
            <person name="Riddle C."/>
            <person name="Sallet E."/>
            <person name="Samain S."/>
            <person name="Samson N."/>
            <person name="Sanders I."/>
            <person name="Saurat O."/>
            <person name="Scarpelli C."/>
            <person name="Schiex T."/>
            <person name="Segurens B."/>
            <person name="Severin A.J."/>
            <person name="Sherrier D.J."/>
            <person name="Shi R."/>
            <person name="Sims S."/>
            <person name="Singer S.R."/>
            <person name="Sinharoy S."/>
            <person name="Sterck L."/>
            <person name="Viollet A."/>
            <person name="Wang B.B."/>
            <person name="Wang K."/>
            <person name="Wang M."/>
            <person name="Wang X."/>
            <person name="Warfsmann J."/>
            <person name="Weissenbach J."/>
            <person name="White D.D."/>
            <person name="White J.D."/>
            <person name="Wiley G.B."/>
            <person name="Wincker P."/>
            <person name="Xing Y."/>
            <person name="Yang L."/>
            <person name="Yao Z."/>
            <person name="Ying F."/>
            <person name="Zhai J."/>
            <person name="Zhou L."/>
            <person name="Zuber A."/>
            <person name="Denarie J."/>
            <person name="Dixon R.A."/>
            <person name="May G.D."/>
            <person name="Schwartz D.C."/>
            <person name="Rogers J."/>
            <person name="Quetier F."/>
            <person name="Town C.D."/>
            <person name="Roe B.A."/>
        </authorList>
    </citation>
    <scope>NUCLEOTIDE SEQUENCE [LARGE SCALE GENOMIC DNA]</scope>
    <source>
        <strain evidence="1">A17</strain>
        <strain evidence="2 3">cv. Jemalong A17</strain>
    </source>
</reference>
<proteinExistence type="predicted"/>
<dbReference type="EnsemblPlants" id="AET02304">
    <property type="protein sequence ID" value="AET02304"/>
    <property type="gene ID" value="MTR_8g038830"/>
</dbReference>
<name>G7LFZ9_MEDTR</name>
<accession>G7LFZ9</accession>
<dbReference type="EMBL" id="CM001224">
    <property type="protein sequence ID" value="AET02304.1"/>
    <property type="molecule type" value="Genomic_DNA"/>
</dbReference>
<dbReference type="PaxDb" id="3880-AET02304"/>
<dbReference type="HOGENOM" id="CLU_2124789_0_0_1"/>
<dbReference type="Proteomes" id="UP000002051">
    <property type="component" value="Chromosome 8"/>
</dbReference>
<dbReference type="AlphaFoldDB" id="G7LFZ9"/>
<evidence type="ECO:0000313" key="2">
    <source>
        <dbReference type="EnsemblPlants" id="AET02304"/>
    </source>
</evidence>